<sequence>MVATTAERTVYVVDDDDAARDSLVMLLKSDGLLAKGFASAHDFLATFDPEARGCIVSDLRMPGMDGIELIRELRSVGCILPVIVITGHADVSRAVDAMKAGASDFIEKPFESEQLLRVIRACLEDNDAAVDANSAKTRVLRRLESLTARERQVLDLIIEGASNKIIAARLSISPRTVEIYRANVMSKMRADSLSDLIRSTITAGAA</sequence>
<keyword evidence="2" id="KW-0902">Two-component regulatory system</keyword>
<evidence type="ECO:0000256" key="2">
    <source>
        <dbReference type="ARBA" id="ARBA00023012"/>
    </source>
</evidence>
<dbReference type="Gene3D" id="3.40.50.2300">
    <property type="match status" value="1"/>
</dbReference>
<evidence type="ECO:0000256" key="4">
    <source>
        <dbReference type="ARBA" id="ARBA00023125"/>
    </source>
</evidence>
<accession>A0A328BHQ2</accession>
<evidence type="ECO:0000256" key="3">
    <source>
        <dbReference type="ARBA" id="ARBA00023015"/>
    </source>
</evidence>
<keyword evidence="5" id="KW-0804">Transcription</keyword>
<dbReference type="PRINTS" id="PR00038">
    <property type="entry name" value="HTHLUXR"/>
</dbReference>
<dbReference type="EMBL" id="QFYS01000004">
    <property type="protein sequence ID" value="RAK65424.1"/>
    <property type="molecule type" value="Genomic_DNA"/>
</dbReference>
<dbReference type="Proteomes" id="UP000249524">
    <property type="component" value="Unassembled WGS sequence"/>
</dbReference>
<feature type="modified residue" description="4-aspartylphosphate" evidence="6">
    <location>
        <position position="58"/>
    </location>
</feature>
<feature type="domain" description="HTH luxR-type" evidence="7">
    <location>
        <begin position="139"/>
        <end position="204"/>
    </location>
</feature>
<feature type="domain" description="Response regulatory" evidence="8">
    <location>
        <begin position="9"/>
        <end position="123"/>
    </location>
</feature>
<evidence type="ECO:0000259" key="7">
    <source>
        <dbReference type="PROSITE" id="PS50043"/>
    </source>
</evidence>
<dbReference type="PANTHER" id="PTHR44688">
    <property type="entry name" value="DNA-BINDING TRANSCRIPTIONAL ACTIVATOR DEVR_DOSR"/>
    <property type="match status" value="1"/>
</dbReference>
<evidence type="ECO:0000313" key="9">
    <source>
        <dbReference type="EMBL" id="RAK65424.1"/>
    </source>
</evidence>
<dbReference type="InterPro" id="IPR016032">
    <property type="entry name" value="Sig_transdc_resp-reg_C-effctor"/>
</dbReference>
<comment type="caution">
    <text evidence="9">The sequence shown here is derived from an EMBL/GenBank/DDBJ whole genome shotgun (WGS) entry which is preliminary data.</text>
</comment>
<dbReference type="PROSITE" id="PS50043">
    <property type="entry name" value="HTH_LUXR_2"/>
    <property type="match status" value="1"/>
</dbReference>
<evidence type="ECO:0000256" key="6">
    <source>
        <dbReference type="PROSITE-ProRule" id="PRU00169"/>
    </source>
</evidence>
<dbReference type="PROSITE" id="PS50110">
    <property type="entry name" value="RESPONSE_REGULATORY"/>
    <property type="match status" value="1"/>
</dbReference>
<evidence type="ECO:0000256" key="1">
    <source>
        <dbReference type="ARBA" id="ARBA00022553"/>
    </source>
</evidence>
<dbReference type="SUPFAM" id="SSF52172">
    <property type="entry name" value="CheY-like"/>
    <property type="match status" value="1"/>
</dbReference>
<proteinExistence type="predicted"/>
<dbReference type="AlphaFoldDB" id="A0A328BHQ2"/>
<dbReference type="Pfam" id="PF00196">
    <property type="entry name" value="GerE"/>
    <property type="match status" value="1"/>
</dbReference>
<dbReference type="InterPro" id="IPR001789">
    <property type="entry name" value="Sig_transdc_resp-reg_receiver"/>
</dbReference>
<dbReference type="SMART" id="SM00448">
    <property type="entry name" value="REC"/>
    <property type="match status" value="1"/>
</dbReference>
<evidence type="ECO:0000256" key="5">
    <source>
        <dbReference type="ARBA" id="ARBA00023163"/>
    </source>
</evidence>
<reference evidence="9 10" key="1">
    <citation type="submission" date="2018-05" db="EMBL/GenBank/DDBJ databases">
        <authorList>
            <person name="Lanie J.A."/>
            <person name="Ng W.-L."/>
            <person name="Kazmierczak K.M."/>
            <person name="Andrzejewski T.M."/>
            <person name="Davidsen T.M."/>
            <person name="Wayne K.J."/>
            <person name="Tettelin H."/>
            <person name="Glass J.I."/>
            <person name="Rusch D."/>
            <person name="Podicherti R."/>
            <person name="Tsui H.-C.T."/>
            <person name="Winkler M.E."/>
        </authorList>
    </citation>
    <scope>NUCLEOTIDE SEQUENCE [LARGE SCALE GENOMIC DNA]</scope>
    <source>
        <strain evidence="9 10">BUT-10</strain>
    </source>
</reference>
<dbReference type="GO" id="GO:0006355">
    <property type="term" value="P:regulation of DNA-templated transcription"/>
    <property type="evidence" value="ECO:0007669"/>
    <property type="project" value="InterPro"/>
</dbReference>
<organism evidence="9 10">
    <name type="scientific">Phenylobacterium kunshanense</name>
    <dbReference type="NCBI Taxonomy" id="1445034"/>
    <lineage>
        <taxon>Bacteria</taxon>
        <taxon>Pseudomonadati</taxon>
        <taxon>Pseudomonadota</taxon>
        <taxon>Alphaproteobacteria</taxon>
        <taxon>Caulobacterales</taxon>
        <taxon>Caulobacteraceae</taxon>
        <taxon>Phenylobacterium</taxon>
    </lineage>
</organism>
<evidence type="ECO:0000313" key="10">
    <source>
        <dbReference type="Proteomes" id="UP000249524"/>
    </source>
</evidence>
<dbReference type="InterPro" id="IPR036388">
    <property type="entry name" value="WH-like_DNA-bd_sf"/>
</dbReference>
<dbReference type="GO" id="GO:0003677">
    <property type="term" value="F:DNA binding"/>
    <property type="evidence" value="ECO:0007669"/>
    <property type="project" value="UniProtKB-KW"/>
</dbReference>
<dbReference type="SUPFAM" id="SSF46894">
    <property type="entry name" value="C-terminal effector domain of the bipartite response regulators"/>
    <property type="match status" value="1"/>
</dbReference>
<dbReference type="PROSITE" id="PS00622">
    <property type="entry name" value="HTH_LUXR_1"/>
    <property type="match status" value="1"/>
</dbReference>
<dbReference type="FunFam" id="3.40.50.2300:FF:000018">
    <property type="entry name" value="DNA-binding transcriptional regulator NtrC"/>
    <property type="match status" value="1"/>
</dbReference>
<dbReference type="OrthoDB" id="9782655at2"/>
<dbReference type="InterPro" id="IPR000792">
    <property type="entry name" value="Tscrpt_reg_LuxR_C"/>
</dbReference>
<dbReference type="GO" id="GO:0000160">
    <property type="term" value="P:phosphorelay signal transduction system"/>
    <property type="evidence" value="ECO:0007669"/>
    <property type="project" value="UniProtKB-KW"/>
</dbReference>
<evidence type="ECO:0000259" key="8">
    <source>
        <dbReference type="PROSITE" id="PS50110"/>
    </source>
</evidence>
<keyword evidence="10" id="KW-1185">Reference proteome</keyword>
<dbReference type="SMART" id="SM00421">
    <property type="entry name" value="HTH_LUXR"/>
    <property type="match status" value="1"/>
</dbReference>
<dbReference type="PANTHER" id="PTHR44688:SF16">
    <property type="entry name" value="DNA-BINDING TRANSCRIPTIONAL ACTIVATOR DEVR_DOSR"/>
    <property type="match status" value="1"/>
</dbReference>
<protein>
    <submittedName>
        <fullName evidence="9">DNA-binding response regulator</fullName>
    </submittedName>
</protein>
<name>A0A328BHQ2_9CAUL</name>
<keyword evidence="4 9" id="KW-0238">DNA-binding</keyword>
<dbReference type="Gene3D" id="1.10.10.10">
    <property type="entry name" value="Winged helix-like DNA-binding domain superfamily/Winged helix DNA-binding domain"/>
    <property type="match status" value="1"/>
</dbReference>
<keyword evidence="1 6" id="KW-0597">Phosphoprotein</keyword>
<dbReference type="Pfam" id="PF00072">
    <property type="entry name" value="Response_reg"/>
    <property type="match status" value="1"/>
</dbReference>
<keyword evidence="3" id="KW-0805">Transcription regulation</keyword>
<dbReference type="NCBIfam" id="NF006900">
    <property type="entry name" value="PRK09390.1"/>
    <property type="match status" value="1"/>
</dbReference>
<gene>
    <name evidence="9" type="primary">fixJ</name>
    <name evidence="9" type="ORF">DJ019_10680</name>
</gene>
<dbReference type="CDD" id="cd06170">
    <property type="entry name" value="LuxR_C_like"/>
    <property type="match status" value="1"/>
</dbReference>
<dbReference type="InterPro" id="IPR011006">
    <property type="entry name" value="CheY-like_superfamily"/>
</dbReference>